<dbReference type="eggNOG" id="ENOG502T834">
    <property type="taxonomic scope" value="Eukaryota"/>
</dbReference>
<dbReference type="AlphaFoldDB" id="B4NQ29"/>
<dbReference type="InParanoid" id="B4NQ29"/>
<dbReference type="SUPFAM" id="SSF46934">
    <property type="entry name" value="UBA-like"/>
    <property type="match status" value="1"/>
</dbReference>
<evidence type="ECO:0000313" key="4">
    <source>
        <dbReference type="Proteomes" id="UP000007798"/>
    </source>
</evidence>
<dbReference type="HOGENOM" id="CLU_1788912_0_0_1"/>
<name>B4NQ29_DROWI</name>
<dbReference type="OrthoDB" id="7846912at2759"/>
<proteinExistence type="predicted"/>
<organism evidence="3 4">
    <name type="scientific">Drosophila willistoni</name>
    <name type="common">Fruit fly</name>
    <dbReference type="NCBI Taxonomy" id="7260"/>
    <lineage>
        <taxon>Eukaryota</taxon>
        <taxon>Metazoa</taxon>
        <taxon>Ecdysozoa</taxon>
        <taxon>Arthropoda</taxon>
        <taxon>Hexapoda</taxon>
        <taxon>Insecta</taxon>
        <taxon>Pterygota</taxon>
        <taxon>Neoptera</taxon>
        <taxon>Endopterygota</taxon>
        <taxon>Diptera</taxon>
        <taxon>Brachycera</taxon>
        <taxon>Muscomorpha</taxon>
        <taxon>Ephydroidea</taxon>
        <taxon>Drosophilidae</taxon>
        <taxon>Drosophila</taxon>
        <taxon>Sophophora</taxon>
    </lineage>
</organism>
<evidence type="ECO:0000313" key="3">
    <source>
        <dbReference type="EMBL" id="EDW86254.2"/>
    </source>
</evidence>
<dbReference type="Pfam" id="PF00627">
    <property type="entry name" value="UBA"/>
    <property type="match status" value="1"/>
</dbReference>
<sequence length="172" mass="19293">MDSDSAVKWLMLNAPFFVGHKHDYLDAMEDTENLVNVVTAMGYTEQQARFSLAKTKNNVEQAIQLLVEGNKDTNKQRRQRRRYKVLRHNLMGNPEVTNYAIAKLVQDQLNHNKGEEIRELINSRSVEFMESLLDSSSSSADEAEQGSSQEESQEESLSSSPSSASSSPPPSN</sequence>
<gene>
    <name evidence="3" type="primary">Dwil\GK16020</name>
    <name evidence="3" type="ORF">Dwil_GK16020</name>
</gene>
<dbReference type="Gene3D" id="1.10.8.10">
    <property type="entry name" value="DNA helicase RuvA subunit, C-terminal domain"/>
    <property type="match status" value="1"/>
</dbReference>
<feature type="region of interest" description="Disordered" evidence="1">
    <location>
        <begin position="132"/>
        <end position="172"/>
    </location>
</feature>
<dbReference type="InterPro" id="IPR015940">
    <property type="entry name" value="UBA"/>
</dbReference>
<dbReference type="Proteomes" id="UP000007798">
    <property type="component" value="Unassembled WGS sequence"/>
</dbReference>
<dbReference type="CDD" id="cd14297">
    <property type="entry name" value="UBA2_spUBP14_like"/>
    <property type="match status" value="1"/>
</dbReference>
<dbReference type="PROSITE" id="PS50030">
    <property type="entry name" value="UBA"/>
    <property type="match status" value="1"/>
</dbReference>
<dbReference type="EMBL" id="CH964291">
    <property type="protein sequence ID" value="EDW86254.2"/>
    <property type="molecule type" value="Genomic_DNA"/>
</dbReference>
<accession>B4NQ29</accession>
<protein>
    <recommendedName>
        <fullName evidence="2">UBA domain-containing protein</fullName>
    </recommendedName>
</protein>
<dbReference type="InterPro" id="IPR009060">
    <property type="entry name" value="UBA-like_sf"/>
</dbReference>
<dbReference type="FunCoup" id="B4NQ29">
    <property type="interactions" value="2"/>
</dbReference>
<feature type="compositionally biased region" description="Low complexity" evidence="1">
    <location>
        <begin position="132"/>
        <end position="166"/>
    </location>
</feature>
<reference evidence="3 4" key="1">
    <citation type="journal article" date="2007" name="Nature">
        <title>Evolution of genes and genomes on the Drosophila phylogeny.</title>
        <authorList>
            <consortium name="Drosophila 12 Genomes Consortium"/>
            <person name="Clark A.G."/>
            <person name="Eisen M.B."/>
            <person name="Smith D.R."/>
            <person name="Bergman C.M."/>
            <person name="Oliver B."/>
            <person name="Markow T.A."/>
            <person name="Kaufman T.C."/>
            <person name="Kellis M."/>
            <person name="Gelbart W."/>
            <person name="Iyer V.N."/>
            <person name="Pollard D.A."/>
            <person name="Sackton T.B."/>
            <person name="Larracuente A.M."/>
            <person name="Singh N.D."/>
            <person name="Abad J.P."/>
            <person name="Abt D.N."/>
            <person name="Adryan B."/>
            <person name="Aguade M."/>
            <person name="Akashi H."/>
            <person name="Anderson W.W."/>
            <person name="Aquadro C.F."/>
            <person name="Ardell D.H."/>
            <person name="Arguello R."/>
            <person name="Artieri C.G."/>
            <person name="Barbash D.A."/>
            <person name="Barker D."/>
            <person name="Barsanti P."/>
            <person name="Batterham P."/>
            <person name="Batzoglou S."/>
            <person name="Begun D."/>
            <person name="Bhutkar A."/>
            <person name="Blanco E."/>
            <person name="Bosak S.A."/>
            <person name="Bradley R.K."/>
            <person name="Brand A.D."/>
            <person name="Brent M.R."/>
            <person name="Brooks A.N."/>
            <person name="Brown R.H."/>
            <person name="Butlin R.K."/>
            <person name="Caggese C."/>
            <person name="Calvi B.R."/>
            <person name="Bernardo de Carvalho A."/>
            <person name="Caspi A."/>
            <person name="Castrezana S."/>
            <person name="Celniker S.E."/>
            <person name="Chang J.L."/>
            <person name="Chapple C."/>
            <person name="Chatterji S."/>
            <person name="Chinwalla A."/>
            <person name="Civetta A."/>
            <person name="Clifton S.W."/>
            <person name="Comeron J.M."/>
            <person name="Costello J.C."/>
            <person name="Coyne J.A."/>
            <person name="Daub J."/>
            <person name="David R.G."/>
            <person name="Delcher A.L."/>
            <person name="Delehaunty K."/>
            <person name="Do C.B."/>
            <person name="Ebling H."/>
            <person name="Edwards K."/>
            <person name="Eickbush T."/>
            <person name="Evans J.D."/>
            <person name="Filipski A."/>
            <person name="Findeiss S."/>
            <person name="Freyhult E."/>
            <person name="Fulton L."/>
            <person name="Fulton R."/>
            <person name="Garcia A.C."/>
            <person name="Gardiner A."/>
            <person name="Garfield D.A."/>
            <person name="Garvin B.E."/>
            <person name="Gibson G."/>
            <person name="Gilbert D."/>
            <person name="Gnerre S."/>
            <person name="Godfrey J."/>
            <person name="Good R."/>
            <person name="Gotea V."/>
            <person name="Gravely B."/>
            <person name="Greenberg A.J."/>
            <person name="Griffiths-Jones S."/>
            <person name="Gross S."/>
            <person name="Guigo R."/>
            <person name="Gustafson E.A."/>
            <person name="Haerty W."/>
            <person name="Hahn M.W."/>
            <person name="Halligan D.L."/>
            <person name="Halpern A.L."/>
            <person name="Halter G.M."/>
            <person name="Han M.V."/>
            <person name="Heger A."/>
            <person name="Hillier L."/>
            <person name="Hinrichs A.S."/>
            <person name="Holmes I."/>
            <person name="Hoskins R.A."/>
            <person name="Hubisz M.J."/>
            <person name="Hultmark D."/>
            <person name="Huntley M.A."/>
            <person name="Jaffe D.B."/>
            <person name="Jagadeeshan S."/>
            <person name="Jeck W.R."/>
            <person name="Johnson J."/>
            <person name="Jones C.D."/>
            <person name="Jordan W.C."/>
            <person name="Karpen G.H."/>
            <person name="Kataoka E."/>
            <person name="Keightley P.D."/>
            <person name="Kheradpour P."/>
            <person name="Kirkness E.F."/>
            <person name="Koerich L.B."/>
            <person name="Kristiansen K."/>
            <person name="Kudrna D."/>
            <person name="Kulathinal R.J."/>
            <person name="Kumar S."/>
            <person name="Kwok R."/>
            <person name="Lander E."/>
            <person name="Langley C.H."/>
            <person name="Lapoint R."/>
            <person name="Lazzaro B.P."/>
            <person name="Lee S.J."/>
            <person name="Levesque L."/>
            <person name="Li R."/>
            <person name="Lin C.F."/>
            <person name="Lin M.F."/>
            <person name="Lindblad-Toh K."/>
            <person name="Llopart A."/>
            <person name="Long M."/>
            <person name="Low L."/>
            <person name="Lozovsky E."/>
            <person name="Lu J."/>
            <person name="Luo M."/>
            <person name="Machado C.A."/>
            <person name="Makalowski W."/>
            <person name="Marzo M."/>
            <person name="Matsuda M."/>
            <person name="Matzkin L."/>
            <person name="McAllister B."/>
            <person name="McBride C.S."/>
            <person name="McKernan B."/>
            <person name="McKernan K."/>
            <person name="Mendez-Lago M."/>
            <person name="Minx P."/>
            <person name="Mollenhauer M.U."/>
            <person name="Montooth K."/>
            <person name="Mount S.M."/>
            <person name="Mu X."/>
            <person name="Myers E."/>
            <person name="Negre B."/>
            <person name="Newfeld S."/>
            <person name="Nielsen R."/>
            <person name="Noor M.A."/>
            <person name="O'Grady P."/>
            <person name="Pachter L."/>
            <person name="Papaceit M."/>
            <person name="Parisi M.J."/>
            <person name="Parisi M."/>
            <person name="Parts L."/>
            <person name="Pedersen J.S."/>
            <person name="Pesole G."/>
            <person name="Phillippy A.M."/>
            <person name="Ponting C.P."/>
            <person name="Pop M."/>
            <person name="Porcelli D."/>
            <person name="Powell J.R."/>
            <person name="Prohaska S."/>
            <person name="Pruitt K."/>
            <person name="Puig M."/>
            <person name="Quesneville H."/>
            <person name="Ram K.R."/>
            <person name="Rand D."/>
            <person name="Rasmussen M.D."/>
            <person name="Reed L.K."/>
            <person name="Reenan R."/>
            <person name="Reily A."/>
            <person name="Remington K.A."/>
            <person name="Rieger T.T."/>
            <person name="Ritchie M.G."/>
            <person name="Robin C."/>
            <person name="Rogers Y.H."/>
            <person name="Rohde C."/>
            <person name="Rozas J."/>
            <person name="Rubenfield M.J."/>
            <person name="Ruiz A."/>
            <person name="Russo S."/>
            <person name="Salzberg S.L."/>
            <person name="Sanchez-Gracia A."/>
            <person name="Saranga D.J."/>
            <person name="Sato H."/>
            <person name="Schaeffer S.W."/>
            <person name="Schatz M.C."/>
            <person name="Schlenke T."/>
            <person name="Schwartz R."/>
            <person name="Segarra C."/>
            <person name="Singh R.S."/>
            <person name="Sirot L."/>
            <person name="Sirota M."/>
            <person name="Sisneros N.B."/>
            <person name="Smith C.D."/>
            <person name="Smith T.F."/>
            <person name="Spieth J."/>
            <person name="Stage D.E."/>
            <person name="Stark A."/>
            <person name="Stephan W."/>
            <person name="Strausberg R.L."/>
            <person name="Strempel S."/>
            <person name="Sturgill D."/>
            <person name="Sutton G."/>
            <person name="Sutton G.G."/>
            <person name="Tao W."/>
            <person name="Teichmann S."/>
            <person name="Tobari Y.N."/>
            <person name="Tomimura Y."/>
            <person name="Tsolas J.M."/>
            <person name="Valente V.L."/>
            <person name="Venter E."/>
            <person name="Venter J.C."/>
            <person name="Vicario S."/>
            <person name="Vieira F.G."/>
            <person name="Vilella A.J."/>
            <person name="Villasante A."/>
            <person name="Walenz B."/>
            <person name="Wang J."/>
            <person name="Wasserman M."/>
            <person name="Watts T."/>
            <person name="Wilson D."/>
            <person name="Wilson R.K."/>
            <person name="Wing R.A."/>
            <person name="Wolfner M.F."/>
            <person name="Wong A."/>
            <person name="Wong G.K."/>
            <person name="Wu C.I."/>
            <person name="Wu G."/>
            <person name="Yamamoto D."/>
            <person name="Yang H.P."/>
            <person name="Yang S.P."/>
            <person name="Yorke J.A."/>
            <person name="Yoshida K."/>
            <person name="Zdobnov E."/>
            <person name="Zhang P."/>
            <person name="Zhang Y."/>
            <person name="Zimin A.V."/>
            <person name="Baldwin J."/>
            <person name="Abdouelleil A."/>
            <person name="Abdulkadir J."/>
            <person name="Abebe A."/>
            <person name="Abera B."/>
            <person name="Abreu J."/>
            <person name="Acer S.C."/>
            <person name="Aftuck L."/>
            <person name="Alexander A."/>
            <person name="An P."/>
            <person name="Anderson E."/>
            <person name="Anderson S."/>
            <person name="Arachi H."/>
            <person name="Azer M."/>
            <person name="Bachantsang P."/>
            <person name="Barry A."/>
            <person name="Bayul T."/>
            <person name="Berlin A."/>
            <person name="Bessette D."/>
            <person name="Bloom T."/>
            <person name="Blye J."/>
            <person name="Boguslavskiy L."/>
            <person name="Bonnet C."/>
            <person name="Boukhgalter B."/>
            <person name="Bourzgui I."/>
            <person name="Brown A."/>
            <person name="Cahill P."/>
            <person name="Channer S."/>
            <person name="Cheshatsang Y."/>
            <person name="Chuda L."/>
            <person name="Citroen M."/>
            <person name="Collymore A."/>
            <person name="Cooke P."/>
            <person name="Costello M."/>
            <person name="D'Aco K."/>
            <person name="Daza R."/>
            <person name="De Haan G."/>
            <person name="DeGray S."/>
            <person name="DeMaso C."/>
            <person name="Dhargay N."/>
            <person name="Dooley K."/>
            <person name="Dooley E."/>
            <person name="Doricent M."/>
            <person name="Dorje P."/>
            <person name="Dorjee K."/>
            <person name="Dupes A."/>
            <person name="Elong R."/>
            <person name="Falk J."/>
            <person name="Farina A."/>
            <person name="Faro S."/>
            <person name="Ferguson D."/>
            <person name="Fisher S."/>
            <person name="Foley C.D."/>
            <person name="Franke A."/>
            <person name="Friedrich D."/>
            <person name="Gadbois L."/>
            <person name="Gearin G."/>
            <person name="Gearin C.R."/>
            <person name="Giannoukos G."/>
            <person name="Goode T."/>
            <person name="Graham J."/>
            <person name="Grandbois E."/>
            <person name="Grewal S."/>
            <person name="Gyaltsen K."/>
            <person name="Hafez N."/>
            <person name="Hagos B."/>
            <person name="Hall J."/>
            <person name="Henson C."/>
            <person name="Hollinger A."/>
            <person name="Honan T."/>
            <person name="Huard M.D."/>
            <person name="Hughes L."/>
            <person name="Hurhula B."/>
            <person name="Husby M.E."/>
            <person name="Kamat A."/>
            <person name="Kanga B."/>
            <person name="Kashin S."/>
            <person name="Khazanovich D."/>
            <person name="Kisner P."/>
            <person name="Lance K."/>
            <person name="Lara M."/>
            <person name="Lee W."/>
            <person name="Lennon N."/>
            <person name="Letendre F."/>
            <person name="LeVine R."/>
            <person name="Lipovsky A."/>
            <person name="Liu X."/>
            <person name="Liu J."/>
            <person name="Liu S."/>
            <person name="Lokyitsang T."/>
            <person name="Lokyitsang Y."/>
            <person name="Lubonja R."/>
            <person name="Lui A."/>
            <person name="MacDonald P."/>
            <person name="Magnisalis V."/>
            <person name="Maru K."/>
            <person name="Matthews C."/>
            <person name="McCusker W."/>
            <person name="McDonough S."/>
            <person name="Mehta T."/>
            <person name="Meldrim J."/>
            <person name="Meneus L."/>
            <person name="Mihai O."/>
            <person name="Mihalev A."/>
            <person name="Mihova T."/>
            <person name="Mittelman R."/>
            <person name="Mlenga V."/>
            <person name="Montmayeur A."/>
            <person name="Mulrain L."/>
            <person name="Navidi A."/>
            <person name="Naylor J."/>
            <person name="Negash T."/>
            <person name="Nguyen T."/>
            <person name="Nguyen N."/>
            <person name="Nicol R."/>
            <person name="Norbu C."/>
            <person name="Norbu N."/>
            <person name="Novod N."/>
            <person name="O'Neill B."/>
            <person name="Osman S."/>
            <person name="Markiewicz E."/>
            <person name="Oyono O.L."/>
            <person name="Patti C."/>
            <person name="Phunkhang P."/>
            <person name="Pierre F."/>
            <person name="Priest M."/>
            <person name="Raghuraman S."/>
            <person name="Rege F."/>
            <person name="Reyes R."/>
            <person name="Rise C."/>
            <person name="Rogov P."/>
            <person name="Ross K."/>
            <person name="Ryan E."/>
            <person name="Settipalli S."/>
            <person name="Shea T."/>
            <person name="Sherpa N."/>
            <person name="Shi L."/>
            <person name="Shih D."/>
            <person name="Sparrow T."/>
            <person name="Spaulding J."/>
            <person name="Stalker J."/>
            <person name="Stange-Thomann N."/>
            <person name="Stavropoulos S."/>
            <person name="Stone C."/>
            <person name="Strader C."/>
            <person name="Tesfaye S."/>
            <person name="Thomson T."/>
            <person name="Thoulutsang Y."/>
            <person name="Thoulutsang D."/>
            <person name="Topham K."/>
            <person name="Topping I."/>
            <person name="Tsamla T."/>
            <person name="Vassiliev H."/>
            <person name="Vo A."/>
            <person name="Wangchuk T."/>
            <person name="Wangdi T."/>
            <person name="Weiand M."/>
            <person name="Wilkinson J."/>
            <person name="Wilson A."/>
            <person name="Yadav S."/>
            <person name="Young G."/>
            <person name="Yu Q."/>
            <person name="Zembek L."/>
            <person name="Zhong D."/>
            <person name="Zimmer A."/>
            <person name="Zwirko Z."/>
            <person name="Jaffe D.B."/>
            <person name="Alvarez P."/>
            <person name="Brockman W."/>
            <person name="Butler J."/>
            <person name="Chin C."/>
            <person name="Gnerre S."/>
            <person name="Grabherr M."/>
            <person name="Kleber M."/>
            <person name="Mauceli E."/>
            <person name="MacCallum I."/>
        </authorList>
    </citation>
    <scope>NUCLEOTIDE SEQUENCE [LARGE SCALE GENOMIC DNA]</scope>
    <source>
        <strain evidence="4">Tucson 14030-0811.24</strain>
    </source>
</reference>
<dbReference type="SMR" id="B4NQ29"/>
<evidence type="ECO:0000259" key="2">
    <source>
        <dbReference type="PROSITE" id="PS50030"/>
    </source>
</evidence>
<keyword evidence="4" id="KW-1185">Reference proteome</keyword>
<evidence type="ECO:0000256" key="1">
    <source>
        <dbReference type="SAM" id="MobiDB-lite"/>
    </source>
</evidence>
<feature type="domain" description="UBA" evidence="2">
    <location>
        <begin position="28"/>
        <end position="69"/>
    </location>
</feature>